<sequence length="482" mass="49394">MPGEAESDNQLNGHESASTRQTGIMATNSEAPMPVGNDSGDGRPTPRPARRTGPRGWAAAPLRWPAPTASAAVHARVRVPGSKSMTARALLLAAVSVGPSTLQHPSESRDSVVLARGLRTMGCHVSSVDDEQWLLRPRPLAGPAHVDVERSGTAMRFLPPVAGFADGPVSFDGAEVLRGAALRPQLDAMRELGIRVETGTGGLPLTVSGIGRVPGGDVVLDASGSSQMVSGLLLAGPDFDHGLVVRHDGAPLPVAPHIELTVAMLRAAGAGIDDTTPNVWEVEPGRLFGRAWTIEPDLVAAAPFLAAALVTGGQVTVPGWPTRTGAPGAPLLDLLTEFGAHCVRSPEGLTVRGGGVLHGVDADVCRLGELLPVLAVLAALADGPSYLRGVARTPGAPDLVSGLAAALGTLGGMVTEVADGVRITPRPLSGGGFDTRRDHRLAHAGAVLGLAVPGVVLSDVSCTAKSLPDFPGMWRRMLGTPA</sequence>
<comment type="pathway">
    <text evidence="1">Metabolic intermediate biosynthesis; chorismate biosynthesis; chorismate from D-erythrose 4-phosphate and phosphoenolpyruvate: step 6/7.</text>
</comment>
<evidence type="ECO:0000259" key="10">
    <source>
        <dbReference type="Pfam" id="PF00275"/>
    </source>
</evidence>
<evidence type="ECO:0000256" key="8">
    <source>
        <dbReference type="ARBA" id="ARBA00044633"/>
    </source>
</evidence>
<dbReference type="InterPro" id="IPR013792">
    <property type="entry name" value="RNA3'P_cycl/enolpyr_Trfase_a/b"/>
</dbReference>
<feature type="region of interest" description="Disordered" evidence="9">
    <location>
        <begin position="1"/>
        <end position="61"/>
    </location>
</feature>
<dbReference type="GO" id="GO:0003866">
    <property type="term" value="F:3-phosphoshikimate 1-carboxyvinyltransferase activity"/>
    <property type="evidence" value="ECO:0007669"/>
    <property type="project" value="UniProtKB-EC"/>
</dbReference>
<evidence type="ECO:0000313" key="12">
    <source>
        <dbReference type="Proteomes" id="UP000612808"/>
    </source>
</evidence>
<keyword evidence="12" id="KW-1185">Reference proteome</keyword>
<evidence type="ECO:0000313" key="11">
    <source>
        <dbReference type="EMBL" id="GID15192.1"/>
    </source>
</evidence>
<dbReference type="GO" id="GO:0009423">
    <property type="term" value="P:chorismate biosynthetic process"/>
    <property type="evidence" value="ECO:0007669"/>
    <property type="project" value="UniProtKB-UniPathway"/>
</dbReference>
<evidence type="ECO:0000256" key="5">
    <source>
        <dbReference type="ARBA" id="ARBA00022679"/>
    </source>
</evidence>
<evidence type="ECO:0000256" key="6">
    <source>
        <dbReference type="ARBA" id="ARBA00023141"/>
    </source>
</evidence>
<reference evidence="11" key="1">
    <citation type="submission" date="2021-01" db="EMBL/GenBank/DDBJ databases">
        <title>Whole genome shotgun sequence of Actinocatenispora rupis NBRC 107355.</title>
        <authorList>
            <person name="Komaki H."/>
            <person name="Tamura T."/>
        </authorList>
    </citation>
    <scope>NUCLEOTIDE SEQUENCE</scope>
    <source>
        <strain evidence="11">NBRC 107355</strain>
    </source>
</reference>
<proteinExistence type="inferred from homology"/>
<dbReference type="Pfam" id="PF00275">
    <property type="entry name" value="EPSP_synthase"/>
    <property type="match status" value="1"/>
</dbReference>
<dbReference type="PANTHER" id="PTHR21090">
    <property type="entry name" value="AROM/DEHYDROQUINATE SYNTHASE"/>
    <property type="match status" value="1"/>
</dbReference>
<evidence type="ECO:0000256" key="7">
    <source>
        <dbReference type="ARBA" id="ARBA00030046"/>
    </source>
</evidence>
<dbReference type="GO" id="GO:0009073">
    <property type="term" value="P:aromatic amino acid family biosynthetic process"/>
    <property type="evidence" value="ECO:0007669"/>
    <property type="project" value="UniProtKB-KW"/>
</dbReference>
<dbReference type="AlphaFoldDB" id="A0A8J3JEX0"/>
<comment type="caution">
    <text evidence="11">The sequence shown here is derived from an EMBL/GenBank/DDBJ whole genome shotgun (WGS) entry which is preliminary data.</text>
</comment>
<feature type="domain" description="Enolpyruvate transferase" evidence="10">
    <location>
        <begin position="69"/>
        <end position="472"/>
    </location>
</feature>
<accession>A0A8J3JEX0</accession>
<keyword evidence="4" id="KW-0028">Amino-acid biosynthesis</keyword>
<dbReference type="GO" id="GO:0008652">
    <property type="term" value="P:amino acid biosynthetic process"/>
    <property type="evidence" value="ECO:0007669"/>
    <property type="project" value="UniProtKB-KW"/>
</dbReference>
<evidence type="ECO:0000256" key="3">
    <source>
        <dbReference type="ARBA" id="ARBA00012450"/>
    </source>
</evidence>
<organism evidence="11 12">
    <name type="scientific">Actinocatenispora rupis</name>
    <dbReference type="NCBI Taxonomy" id="519421"/>
    <lineage>
        <taxon>Bacteria</taxon>
        <taxon>Bacillati</taxon>
        <taxon>Actinomycetota</taxon>
        <taxon>Actinomycetes</taxon>
        <taxon>Micromonosporales</taxon>
        <taxon>Micromonosporaceae</taxon>
        <taxon>Actinocatenispora</taxon>
    </lineage>
</organism>
<dbReference type="EC" id="2.5.1.19" evidence="3"/>
<evidence type="ECO:0000256" key="4">
    <source>
        <dbReference type="ARBA" id="ARBA00022605"/>
    </source>
</evidence>
<dbReference type="EMBL" id="BOMB01000039">
    <property type="protein sequence ID" value="GID15192.1"/>
    <property type="molecule type" value="Genomic_DNA"/>
</dbReference>
<keyword evidence="5" id="KW-0808">Transferase</keyword>
<dbReference type="PANTHER" id="PTHR21090:SF5">
    <property type="entry name" value="PENTAFUNCTIONAL AROM POLYPEPTIDE"/>
    <property type="match status" value="1"/>
</dbReference>
<dbReference type="FunFam" id="3.65.10.10:FF:000011">
    <property type="entry name" value="3-phosphoshikimate 1-carboxyvinyltransferase"/>
    <property type="match status" value="1"/>
</dbReference>
<evidence type="ECO:0000256" key="9">
    <source>
        <dbReference type="SAM" id="MobiDB-lite"/>
    </source>
</evidence>
<dbReference type="UniPathway" id="UPA00053">
    <property type="reaction ID" value="UER00089"/>
</dbReference>
<dbReference type="SUPFAM" id="SSF55205">
    <property type="entry name" value="EPT/RTPC-like"/>
    <property type="match status" value="1"/>
</dbReference>
<dbReference type="Gene3D" id="3.65.10.10">
    <property type="entry name" value="Enolpyruvate transferase domain"/>
    <property type="match status" value="2"/>
</dbReference>
<evidence type="ECO:0000256" key="1">
    <source>
        <dbReference type="ARBA" id="ARBA00004811"/>
    </source>
</evidence>
<dbReference type="InterPro" id="IPR006264">
    <property type="entry name" value="EPSP_synthase"/>
</dbReference>
<comment type="catalytic activity">
    <reaction evidence="8">
        <text>3-phosphoshikimate + phosphoenolpyruvate = 5-O-(1-carboxyvinyl)-3-phosphoshikimate + phosphate</text>
        <dbReference type="Rhea" id="RHEA:21256"/>
        <dbReference type="ChEBI" id="CHEBI:43474"/>
        <dbReference type="ChEBI" id="CHEBI:57701"/>
        <dbReference type="ChEBI" id="CHEBI:58702"/>
        <dbReference type="ChEBI" id="CHEBI:145989"/>
        <dbReference type="EC" id="2.5.1.19"/>
    </reaction>
    <physiologicalReaction direction="left-to-right" evidence="8">
        <dbReference type="Rhea" id="RHEA:21257"/>
    </physiologicalReaction>
</comment>
<evidence type="ECO:0000256" key="2">
    <source>
        <dbReference type="ARBA" id="ARBA00009948"/>
    </source>
</evidence>
<dbReference type="Proteomes" id="UP000612808">
    <property type="component" value="Unassembled WGS sequence"/>
</dbReference>
<dbReference type="PIRSF" id="PIRSF000505">
    <property type="entry name" value="EPSPS"/>
    <property type="match status" value="1"/>
</dbReference>
<gene>
    <name evidence="11" type="primary">aroA1</name>
    <name evidence="11" type="ORF">Aru02nite_60810</name>
</gene>
<comment type="similarity">
    <text evidence="2">Belongs to the EPSP synthase family.</text>
</comment>
<dbReference type="InterPro" id="IPR036968">
    <property type="entry name" value="Enolpyruvate_Tfrase_sf"/>
</dbReference>
<name>A0A8J3JEX0_9ACTN</name>
<protein>
    <recommendedName>
        <fullName evidence="3">3-phosphoshikimate 1-carboxyvinyltransferase</fullName>
        <ecNumber evidence="3">2.5.1.19</ecNumber>
    </recommendedName>
    <alternativeName>
        <fullName evidence="7">5-enolpyruvylshikimate-3-phosphate synthase</fullName>
    </alternativeName>
</protein>
<keyword evidence="6" id="KW-0057">Aromatic amino acid biosynthesis</keyword>
<feature type="compositionally biased region" description="Polar residues" evidence="9">
    <location>
        <begin position="8"/>
        <end position="30"/>
    </location>
</feature>
<dbReference type="InterPro" id="IPR001986">
    <property type="entry name" value="Enolpyruvate_Tfrase_dom"/>
</dbReference>